<accession>W4MAU6</accession>
<evidence type="ECO:0000313" key="2">
    <source>
        <dbReference type="Proteomes" id="UP000019140"/>
    </source>
</evidence>
<dbReference type="EMBL" id="AZHX01000481">
    <property type="protein sequence ID" value="ETX07313.1"/>
    <property type="molecule type" value="Genomic_DNA"/>
</dbReference>
<name>W4MAU6_9BACT</name>
<sequence>MSIDMLTGDPVEKFGFDLAELRAKYLYERDKQ</sequence>
<reference evidence="1 2" key="1">
    <citation type="journal article" date="2014" name="Nature">
        <title>An environmental bacterial taxon with a large and distinct metabolic repertoire.</title>
        <authorList>
            <person name="Wilson M.C."/>
            <person name="Mori T."/>
            <person name="Ruckert C."/>
            <person name="Uria A.R."/>
            <person name="Helf M.J."/>
            <person name="Takada K."/>
            <person name="Gernert C."/>
            <person name="Steffens U.A."/>
            <person name="Heycke N."/>
            <person name="Schmitt S."/>
            <person name="Rinke C."/>
            <person name="Helfrich E.J."/>
            <person name="Brachmann A.O."/>
            <person name="Gurgui C."/>
            <person name="Wakimoto T."/>
            <person name="Kracht M."/>
            <person name="Crusemann M."/>
            <person name="Hentschel U."/>
            <person name="Abe I."/>
            <person name="Matsunaga S."/>
            <person name="Kalinowski J."/>
            <person name="Takeyama H."/>
            <person name="Piel J."/>
        </authorList>
    </citation>
    <scope>NUCLEOTIDE SEQUENCE [LARGE SCALE GENOMIC DNA]</scope>
    <source>
        <strain evidence="2">TSY2</strain>
    </source>
</reference>
<evidence type="ECO:0000313" key="1">
    <source>
        <dbReference type="EMBL" id="ETX07313.1"/>
    </source>
</evidence>
<keyword evidence="2" id="KW-1185">Reference proteome</keyword>
<dbReference type="HOGENOM" id="CLU_3388648_0_0_7"/>
<proteinExistence type="predicted"/>
<comment type="caution">
    <text evidence="1">The sequence shown here is derived from an EMBL/GenBank/DDBJ whole genome shotgun (WGS) entry which is preliminary data.</text>
</comment>
<organism evidence="1 2">
    <name type="scientific">Candidatus Entotheonella gemina</name>
    <dbReference type="NCBI Taxonomy" id="1429439"/>
    <lineage>
        <taxon>Bacteria</taxon>
        <taxon>Pseudomonadati</taxon>
        <taxon>Nitrospinota/Tectimicrobiota group</taxon>
        <taxon>Candidatus Tectimicrobiota</taxon>
        <taxon>Candidatus Entotheonellia</taxon>
        <taxon>Candidatus Entotheonellales</taxon>
        <taxon>Candidatus Entotheonellaceae</taxon>
        <taxon>Candidatus Entotheonella</taxon>
    </lineage>
</organism>
<protein>
    <submittedName>
        <fullName evidence="1">Uncharacterized protein</fullName>
    </submittedName>
</protein>
<dbReference type="Proteomes" id="UP000019140">
    <property type="component" value="Unassembled WGS sequence"/>
</dbReference>
<gene>
    <name evidence="1" type="ORF">ETSY2_11925</name>
</gene>
<dbReference type="AlphaFoldDB" id="W4MAU6"/>